<sequence>MNKESSRKSPSTDSTSLKCAWRIIGRECNETNLAFLNCKAENDHPTACLSQGEKAVACGLRV</sequence>
<gene>
    <name evidence="1" type="ORF">BN9_093270</name>
</gene>
<evidence type="ECO:0008006" key="3">
    <source>
        <dbReference type="Google" id="ProtNLM"/>
    </source>
</evidence>
<reference evidence="1 2" key="1">
    <citation type="submission" date="2012-05" db="EMBL/GenBank/DDBJ databases">
        <title>Recombination and specialization in a pathogen metapopulation.</title>
        <authorList>
            <person name="Gardiner A."/>
            <person name="Kemen E."/>
            <person name="Schultz-Larsen T."/>
            <person name="MacLean D."/>
            <person name="Van Oosterhout C."/>
            <person name="Jones J.D.G."/>
        </authorList>
    </citation>
    <scope>NUCLEOTIDE SEQUENCE [LARGE SCALE GENOMIC DNA]</scope>
    <source>
        <strain evidence="1 2">Ac Nc2</strain>
    </source>
</reference>
<dbReference type="InParanoid" id="A0A024GNE4"/>
<keyword evidence="2" id="KW-1185">Reference proteome</keyword>
<evidence type="ECO:0000313" key="2">
    <source>
        <dbReference type="Proteomes" id="UP000053237"/>
    </source>
</evidence>
<dbReference type="EMBL" id="CAIX01000212">
    <property type="protein sequence ID" value="CCI48254.1"/>
    <property type="molecule type" value="Genomic_DNA"/>
</dbReference>
<accession>A0A024GNE4</accession>
<protein>
    <recommendedName>
        <fullName evidence="3">CHCH domain-containing protein</fullName>
    </recommendedName>
</protein>
<comment type="caution">
    <text evidence="1">The sequence shown here is derived from an EMBL/GenBank/DDBJ whole genome shotgun (WGS) entry which is preliminary data.</text>
</comment>
<proteinExistence type="predicted"/>
<dbReference type="STRING" id="65357.A0A024GNE4"/>
<organism evidence="1 2">
    <name type="scientific">Albugo candida</name>
    <dbReference type="NCBI Taxonomy" id="65357"/>
    <lineage>
        <taxon>Eukaryota</taxon>
        <taxon>Sar</taxon>
        <taxon>Stramenopiles</taxon>
        <taxon>Oomycota</taxon>
        <taxon>Peronosporomycetes</taxon>
        <taxon>Albuginales</taxon>
        <taxon>Albuginaceae</taxon>
        <taxon>Albugo</taxon>
    </lineage>
</organism>
<name>A0A024GNE4_9STRA</name>
<evidence type="ECO:0000313" key="1">
    <source>
        <dbReference type="EMBL" id="CCI48254.1"/>
    </source>
</evidence>
<dbReference type="OrthoDB" id="276296at2759"/>
<dbReference type="AlphaFoldDB" id="A0A024GNE4"/>
<dbReference type="Proteomes" id="UP000053237">
    <property type="component" value="Unassembled WGS sequence"/>
</dbReference>